<evidence type="ECO:0000313" key="3">
    <source>
        <dbReference type="Proteomes" id="UP001500221"/>
    </source>
</evidence>
<organism evidence="2 3">
    <name type="scientific">Nocardioides marinquilinus</name>
    <dbReference type="NCBI Taxonomy" id="1210400"/>
    <lineage>
        <taxon>Bacteria</taxon>
        <taxon>Bacillati</taxon>
        <taxon>Actinomycetota</taxon>
        <taxon>Actinomycetes</taxon>
        <taxon>Propionibacteriales</taxon>
        <taxon>Nocardioidaceae</taxon>
        <taxon>Nocardioides</taxon>
    </lineage>
</organism>
<dbReference type="RefSeq" id="WP_345453753.1">
    <property type="nucleotide sequence ID" value="NZ_BAABKG010000001.1"/>
</dbReference>
<sequence length="268" mass="27307">MSVETALAADVGACREAAWALGRQAARVDDAARVVAHVAGRADETVDGSLQGRTAVAMHGSCRRLGADLGRQADAVQALADALADHARALQAVDDVLGRARGSARDAGLLVGTTVVPPTDPDDEQQARTWAAVVRVVGLAREHEQRADRAWLDAVGRYQGCAPVRLGAAPPTPPDDAGWPPPQGALPGGRGPRPQADGRDGAAPARPPRPPAPGVLTAPPLPAWPPPPPTPAWPPAGCPPVVTTPDVASPAAHVLALGTASARELGWG</sequence>
<feature type="compositionally biased region" description="Pro residues" evidence="1">
    <location>
        <begin position="170"/>
        <end position="184"/>
    </location>
</feature>
<gene>
    <name evidence="2" type="ORF">GCM10023340_03060</name>
</gene>
<accession>A0ABP9P6C6</accession>
<evidence type="ECO:0000313" key="2">
    <source>
        <dbReference type="EMBL" id="GAA5141397.1"/>
    </source>
</evidence>
<comment type="caution">
    <text evidence="2">The sequence shown here is derived from an EMBL/GenBank/DDBJ whole genome shotgun (WGS) entry which is preliminary data.</text>
</comment>
<reference evidence="3" key="1">
    <citation type="journal article" date="2019" name="Int. J. Syst. Evol. Microbiol.">
        <title>The Global Catalogue of Microorganisms (GCM) 10K type strain sequencing project: providing services to taxonomists for standard genome sequencing and annotation.</title>
        <authorList>
            <consortium name="The Broad Institute Genomics Platform"/>
            <consortium name="The Broad Institute Genome Sequencing Center for Infectious Disease"/>
            <person name="Wu L."/>
            <person name="Ma J."/>
        </authorList>
    </citation>
    <scope>NUCLEOTIDE SEQUENCE [LARGE SCALE GENOMIC DNA]</scope>
    <source>
        <strain evidence="3">JCM 18459</strain>
    </source>
</reference>
<proteinExistence type="predicted"/>
<dbReference type="EMBL" id="BAABKG010000001">
    <property type="protein sequence ID" value="GAA5141397.1"/>
    <property type="molecule type" value="Genomic_DNA"/>
</dbReference>
<name>A0ABP9P6C6_9ACTN</name>
<feature type="region of interest" description="Disordered" evidence="1">
    <location>
        <begin position="165"/>
        <end position="232"/>
    </location>
</feature>
<protein>
    <submittedName>
        <fullName evidence="2">Uncharacterized protein</fullName>
    </submittedName>
</protein>
<dbReference type="Proteomes" id="UP001500221">
    <property type="component" value="Unassembled WGS sequence"/>
</dbReference>
<keyword evidence="3" id="KW-1185">Reference proteome</keyword>
<evidence type="ECO:0000256" key="1">
    <source>
        <dbReference type="SAM" id="MobiDB-lite"/>
    </source>
</evidence>
<feature type="compositionally biased region" description="Pro residues" evidence="1">
    <location>
        <begin position="205"/>
        <end position="232"/>
    </location>
</feature>